<proteinExistence type="predicted"/>
<dbReference type="InterPro" id="IPR008489">
    <property type="entry name" value="DUF771"/>
</dbReference>
<name>A0A5C6M5S8_9LACO</name>
<organism evidence="1 2">
    <name type="scientific">Dellaglioa algida</name>
    <dbReference type="NCBI Taxonomy" id="105612"/>
    <lineage>
        <taxon>Bacteria</taxon>
        <taxon>Bacillati</taxon>
        <taxon>Bacillota</taxon>
        <taxon>Bacilli</taxon>
        <taxon>Lactobacillales</taxon>
        <taxon>Lactobacillaceae</taxon>
        <taxon>Dellaglioa</taxon>
    </lineage>
</organism>
<protein>
    <recommendedName>
        <fullName evidence="3">DUF771 domain-containing protein</fullName>
    </recommendedName>
</protein>
<gene>
    <name evidence="1" type="ORF">LABALGLTS371_16120</name>
</gene>
<dbReference type="RefSeq" id="WP_146303422.1">
    <property type="nucleotide sequence ID" value="NZ_JANXKU010000004.1"/>
</dbReference>
<reference evidence="1 2" key="1">
    <citation type="submission" date="2019-04" db="EMBL/GenBank/DDBJ databases">
        <title>In vitro growth and metabolic characteristics of meat-borne Lactobacillus algidus strains.</title>
        <authorList>
            <person name="Sade E."/>
            <person name="Per J."/>
            <person name="Tytti H."/>
            <person name="Johanna B.K."/>
        </authorList>
    </citation>
    <scope>NUCLEOTIDE SEQUENCE [LARGE SCALE GENOMIC DNA]</scope>
    <source>
        <strain evidence="1 2">LTS37-1</strain>
    </source>
</reference>
<sequence>MTQVTYEIPDMPDLYKPYRDEMYKNIIGRSWLMKDLREHCGNRSVDWIKTKILYNPKYSREIGTMERDGQIHESTGAGNAWSFKATAMAQFIENHYEEIFGGK</sequence>
<dbReference type="Proteomes" id="UP000321659">
    <property type="component" value="Unassembled WGS sequence"/>
</dbReference>
<dbReference type="EMBL" id="SRRQ01000024">
    <property type="protein sequence ID" value="TWW10130.1"/>
    <property type="molecule type" value="Genomic_DNA"/>
</dbReference>
<comment type="caution">
    <text evidence="1">The sequence shown here is derived from an EMBL/GenBank/DDBJ whole genome shotgun (WGS) entry which is preliminary data.</text>
</comment>
<accession>A0A5C6M5S8</accession>
<evidence type="ECO:0008006" key="3">
    <source>
        <dbReference type="Google" id="ProtNLM"/>
    </source>
</evidence>
<evidence type="ECO:0000313" key="2">
    <source>
        <dbReference type="Proteomes" id="UP000321659"/>
    </source>
</evidence>
<evidence type="ECO:0000313" key="1">
    <source>
        <dbReference type="EMBL" id="TWW10130.1"/>
    </source>
</evidence>
<dbReference type="Pfam" id="PF05595">
    <property type="entry name" value="DUF771"/>
    <property type="match status" value="1"/>
</dbReference>
<dbReference type="AlphaFoldDB" id="A0A5C6M5S8"/>